<dbReference type="RefSeq" id="WP_146237515.1">
    <property type="nucleotide sequence ID" value="NZ_QKLZ01000006.1"/>
</dbReference>
<dbReference type="Pfam" id="PF11377">
    <property type="entry name" value="DUF3180"/>
    <property type="match status" value="1"/>
</dbReference>
<dbReference type="OrthoDB" id="3257239at2"/>
<feature type="transmembrane region" description="Helical" evidence="1">
    <location>
        <begin position="39"/>
        <end position="59"/>
    </location>
</feature>
<sequence>MRGTSWQTIVATGVVVGAVSYLGLSVLETRAGTVVPVASQTWLVLAVVAVVLLLLGRSVRRLAEGRTTGMDHLRAARVAMFAKACSLCGAAFTGYFAAQVAVAWTNISAPALRDHAVWSGAAGVAALALLTVALVVEHWCRLPPDDDPEPA</sequence>
<keyword evidence="1" id="KW-0812">Transmembrane</keyword>
<name>A0A2Y9ADW9_9MICO</name>
<evidence type="ECO:0000313" key="3">
    <source>
        <dbReference type="Proteomes" id="UP000250222"/>
    </source>
</evidence>
<accession>A0A2Y9ADW9</accession>
<evidence type="ECO:0008006" key="4">
    <source>
        <dbReference type="Google" id="ProtNLM"/>
    </source>
</evidence>
<feature type="transmembrane region" description="Helical" evidence="1">
    <location>
        <begin position="9"/>
        <end position="27"/>
    </location>
</feature>
<proteinExistence type="predicted"/>
<feature type="transmembrane region" description="Helical" evidence="1">
    <location>
        <begin position="116"/>
        <end position="136"/>
    </location>
</feature>
<feature type="transmembrane region" description="Helical" evidence="1">
    <location>
        <begin position="80"/>
        <end position="104"/>
    </location>
</feature>
<dbReference type="EMBL" id="UETB01000006">
    <property type="protein sequence ID" value="SSA42375.1"/>
    <property type="molecule type" value="Genomic_DNA"/>
</dbReference>
<evidence type="ECO:0000313" key="2">
    <source>
        <dbReference type="EMBL" id="SSA42375.1"/>
    </source>
</evidence>
<dbReference type="Proteomes" id="UP000250222">
    <property type="component" value="Unassembled WGS sequence"/>
</dbReference>
<protein>
    <recommendedName>
        <fullName evidence="4">DUF3180 domain-containing protein</fullName>
    </recommendedName>
</protein>
<keyword evidence="1" id="KW-1133">Transmembrane helix</keyword>
<keyword evidence="3" id="KW-1185">Reference proteome</keyword>
<gene>
    <name evidence="2" type="ORF">SAMN05216184_10642</name>
</gene>
<keyword evidence="1" id="KW-0472">Membrane</keyword>
<reference evidence="2 3" key="1">
    <citation type="submission" date="2016-10" db="EMBL/GenBank/DDBJ databases">
        <authorList>
            <person name="Cai Z."/>
        </authorList>
    </citation>
    <scope>NUCLEOTIDE SEQUENCE [LARGE SCALE GENOMIC DNA]</scope>
    <source>
        <strain evidence="2 3">CGMCC 1.10826</strain>
    </source>
</reference>
<dbReference type="InterPro" id="IPR021517">
    <property type="entry name" value="DUF3180"/>
</dbReference>
<organism evidence="2 3">
    <name type="scientific">Georgenia satyanarayanai</name>
    <dbReference type="NCBI Taxonomy" id="860221"/>
    <lineage>
        <taxon>Bacteria</taxon>
        <taxon>Bacillati</taxon>
        <taxon>Actinomycetota</taxon>
        <taxon>Actinomycetes</taxon>
        <taxon>Micrococcales</taxon>
        <taxon>Bogoriellaceae</taxon>
        <taxon>Georgenia</taxon>
    </lineage>
</organism>
<dbReference type="AlphaFoldDB" id="A0A2Y9ADW9"/>
<evidence type="ECO:0000256" key="1">
    <source>
        <dbReference type="SAM" id="Phobius"/>
    </source>
</evidence>